<evidence type="ECO:0000313" key="3">
    <source>
        <dbReference type="EMBL" id="RHY86261.1"/>
    </source>
</evidence>
<evidence type="ECO:0000256" key="2">
    <source>
        <dbReference type="SAM" id="Phobius"/>
    </source>
</evidence>
<dbReference type="EMBL" id="QUTI01038704">
    <property type="protein sequence ID" value="RLO00807.1"/>
    <property type="molecule type" value="Genomic_DNA"/>
</dbReference>
<evidence type="ECO:0000313" key="4">
    <source>
        <dbReference type="EMBL" id="RLO00807.1"/>
    </source>
</evidence>
<feature type="non-terminal residue" evidence="3">
    <location>
        <position position="251"/>
    </location>
</feature>
<keyword evidence="2" id="KW-0472">Membrane</keyword>
<evidence type="ECO:0000313" key="5">
    <source>
        <dbReference type="Proteomes" id="UP000275652"/>
    </source>
</evidence>
<dbReference type="Proteomes" id="UP000275652">
    <property type="component" value="Unassembled WGS sequence"/>
</dbReference>
<gene>
    <name evidence="3" type="ORF">DYB26_010294</name>
    <name evidence="4" type="ORF">DYB28_010323</name>
</gene>
<evidence type="ECO:0000313" key="6">
    <source>
        <dbReference type="Proteomes" id="UP000286510"/>
    </source>
</evidence>
<protein>
    <submittedName>
        <fullName evidence="3">Uncharacterized protein</fullName>
    </submittedName>
</protein>
<feature type="compositionally biased region" description="Basic and acidic residues" evidence="1">
    <location>
        <begin position="19"/>
        <end position="30"/>
    </location>
</feature>
<reference evidence="4 5" key="1">
    <citation type="journal article" date="2018" name="J. Invertebr. Pathol.">
        <title>New genotyping method for the causative agent of crayfish plague (Aphanomyces astaci) based on whole genome data.</title>
        <authorList>
            <person name="Minardi D."/>
            <person name="Studholme D.J."/>
            <person name="van der Giezen M."/>
            <person name="Pretto T."/>
            <person name="Oidtmann B."/>
        </authorList>
    </citation>
    <scope>NUCLEOTIDE SEQUENCE [LARGE SCALE GENOMIC DNA]</scope>
    <source>
        <strain evidence="4 5">KB13</strain>
    </source>
</reference>
<feature type="region of interest" description="Disordered" evidence="1">
    <location>
        <begin position="9"/>
        <end position="43"/>
    </location>
</feature>
<name>A0A3L6UWG9_APHAT</name>
<evidence type="ECO:0000256" key="1">
    <source>
        <dbReference type="SAM" id="MobiDB-lite"/>
    </source>
</evidence>
<comment type="caution">
    <text evidence="3">The sequence shown here is derived from an EMBL/GenBank/DDBJ whole genome shotgun (WGS) entry which is preliminary data.</text>
</comment>
<proteinExistence type="predicted"/>
<dbReference type="AlphaFoldDB" id="A0A3L6UWG9"/>
<accession>A0A3L6UWG9</accession>
<sequence>MPTVSVFVAPSVSSENESPVDHLAELHDPDSPTGRKLSHQPKSEHHHDIFDSHAAMTLFQAMEAGAGCIYIVVTVLWGVWYISVLSPSLSNDMWWPDFNATGTQTFLGDIANVQLGPLAVSASASLDLFGNAATWIKDYSGPSTQLALSPIYPRQLLLESTTNLEDVILGIHATSFRFNMRTLIQYCWVDFDQRFELAHTALRQDRCALNNANNAATYLETLLRNIKWADLEIEYGAGGGVFDKAIATGVR</sequence>
<dbReference type="EMBL" id="QUTF01023746">
    <property type="protein sequence ID" value="RHY86261.1"/>
    <property type="molecule type" value="Genomic_DNA"/>
</dbReference>
<keyword evidence="2" id="KW-1133">Transmembrane helix</keyword>
<organism evidence="3 6">
    <name type="scientific">Aphanomyces astaci</name>
    <name type="common">Crayfish plague agent</name>
    <dbReference type="NCBI Taxonomy" id="112090"/>
    <lineage>
        <taxon>Eukaryota</taxon>
        <taxon>Sar</taxon>
        <taxon>Stramenopiles</taxon>
        <taxon>Oomycota</taxon>
        <taxon>Saprolegniomycetes</taxon>
        <taxon>Saprolegniales</taxon>
        <taxon>Verrucalvaceae</taxon>
        <taxon>Aphanomyces</taxon>
    </lineage>
</organism>
<dbReference type="Proteomes" id="UP000286510">
    <property type="component" value="Unassembled WGS sequence"/>
</dbReference>
<feature type="transmembrane region" description="Helical" evidence="2">
    <location>
        <begin position="64"/>
        <end position="84"/>
    </location>
</feature>
<reference evidence="3 6" key="2">
    <citation type="submission" date="2018-08" db="EMBL/GenBank/DDBJ databases">
        <title>Aphanomyces genome sequencing and annotation.</title>
        <authorList>
            <person name="Minardi D."/>
            <person name="Oidtmann B."/>
            <person name="Van Der Giezen M."/>
            <person name="Studholme D.J."/>
        </authorList>
    </citation>
    <scope>NUCLEOTIDE SEQUENCE [LARGE SCALE GENOMIC DNA]</scope>
    <source>
        <strain evidence="3 6">FDL457</strain>
    </source>
</reference>
<keyword evidence="2" id="KW-0812">Transmembrane</keyword>